<dbReference type="EMBL" id="KV425668">
    <property type="protein sequence ID" value="KZT18647.1"/>
    <property type="molecule type" value="Genomic_DNA"/>
</dbReference>
<dbReference type="InParanoid" id="A0A165MQQ6"/>
<dbReference type="AlphaFoldDB" id="A0A165MQQ6"/>
<keyword evidence="3" id="KW-1185">Reference proteome</keyword>
<gene>
    <name evidence="2" type="ORF">NEOLEDRAFT_1143122</name>
</gene>
<accession>A0A165MQQ6</accession>
<evidence type="ECO:0000256" key="1">
    <source>
        <dbReference type="SAM" id="Phobius"/>
    </source>
</evidence>
<reference evidence="2 3" key="1">
    <citation type="journal article" date="2016" name="Mol. Biol. Evol.">
        <title>Comparative Genomics of Early-Diverging Mushroom-Forming Fungi Provides Insights into the Origins of Lignocellulose Decay Capabilities.</title>
        <authorList>
            <person name="Nagy L.G."/>
            <person name="Riley R."/>
            <person name="Tritt A."/>
            <person name="Adam C."/>
            <person name="Daum C."/>
            <person name="Floudas D."/>
            <person name="Sun H."/>
            <person name="Yadav J.S."/>
            <person name="Pangilinan J."/>
            <person name="Larsson K.H."/>
            <person name="Matsuura K."/>
            <person name="Barry K."/>
            <person name="Labutti K."/>
            <person name="Kuo R."/>
            <person name="Ohm R.A."/>
            <person name="Bhattacharya S.S."/>
            <person name="Shirouzu T."/>
            <person name="Yoshinaga Y."/>
            <person name="Martin F.M."/>
            <person name="Grigoriev I.V."/>
            <person name="Hibbett D.S."/>
        </authorList>
    </citation>
    <scope>NUCLEOTIDE SEQUENCE [LARGE SCALE GENOMIC DNA]</scope>
    <source>
        <strain evidence="2 3">HHB14362 ss-1</strain>
    </source>
</reference>
<dbReference type="Proteomes" id="UP000076761">
    <property type="component" value="Unassembled WGS sequence"/>
</dbReference>
<evidence type="ECO:0000313" key="2">
    <source>
        <dbReference type="EMBL" id="KZT18647.1"/>
    </source>
</evidence>
<feature type="transmembrane region" description="Helical" evidence="1">
    <location>
        <begin position="165"/>
        <end position="186"/>
    </location>
</feature>
<keyword evidence="1" id="KW-1133">Transmembrane helix</keyword>
<dbReference type="OrthoDB" id="2788977at2759"/>
<sequence>MAPQYNLERAYNYPRGNVYASVSTKSLDVVADRTLSRAMHYERQINECESRLSENLSNYRAIDGLLREARAILERDTKRAEVAESRYVPRMEHQLTESEDILSELLDGLPKTRTQVKQICQVYDSGRRKAQLLVADLEWLNLDWYDRWRKIIFTSSTPVSWRWKALMRLLFAVFFVVFAWVAWIALRGAYRAHRQRLVWGERVLS</sequence>
<evidence type="ECO:0000313" key="3">
    <source>
        <dbReference type="Proteomes" id="UP000076761"/>
    </source>
</evidence>
<organism evidence="2 3">
    <name type="scientific">Neolentinus lepideus HHB14362 ss-1</name>
    <dbReference type="NCBI Taxonomy" id="1314782"/>
    <lineage>
        <taxon>Eukaryota</taxon>
        <taxon>Fungi</taxon>
        <taxon>Dikarya</taxon>
        <taxon>Basidiomycota</taxon>
        <taxon>Agaricomycotina</taxon>
        <taxon>Agaricomycetes</taxon>
        <taxon>Gloeophyllales</taxon>
        <taxon>Gloeophyllaceae</taxon>
        <taxon>Neolentinus</taxon>
    </lineage>
</organism>
<protein>
    <submittedName>
        <fullName evidence="2">Uncharacterized protein</fullName>
    </submittedName>
</protein>
<keyword evidence="1" id="KW-0812">Transmembrane</keyword>
<proteinExistence type="predicted"/>
<keyword evidence="1" id="KW-0472">Membrane</keyword>
<name>A0A165MQQ6_9AGAM</name>
<dbReference type="STRING" id="1314782.A0A165MQQ6"/>